<dbReference type="EMBL" id="JACHJV010000001">
    <property type="protein sequence ID" value="MBB4924955.1"/>
    <property type="molecule type" value="Genomic_DNA"/>
</dbReference>
<keyword evidence="3" id="KW-1185">Reference proteome</keyword>
<organism evidence="2 3">
    <name type="scientific">Kitasatospora kifunensis</name>
    <name type="common">Streptomyces kifunensis</name>
    <dbReference type="NCBI Taxonomy" id="58351"/>
    <lineage>
        <taxon>Bacteria</taxon>
        <taxon>Bacillati</taxon>
        <taxon>Actinomycetota</taxon>
        <taxon>Actinomycetes</taxon>
        <taxon>Kitasatosporales</taxon>
        <taxon>Streptomycetaceae</taxon>
        <taxon>Kitasatospora</taxon>
    </lineage>
</organism>
<feature type="domain" description="DZANK-type" evidence="1">
    <location>
        <begin position="172"/>
        <end position="216"/>
    </location>
</feature>
<gene>
    <name evidence="2" type="ORF">FHR34_003948</name>
</gene>
<keyword evidence="2" id="KW-0251">Elongation factor</keyword>
<dbReference type="AlphaFoldDB" id="A0A7W7R3V7"/>
<reference evidence="2 3" key="1">
    <citation type="submission" date="2020-08" db="EMBL/GenBank/DDBJ databases">
        <title>Sequencing the genomes of 1000 actinobacteria strains.</title>
        <authorList>
            <person name="Klenk H.-P."/>
        </authorList>
    </citation>
    <scope>NUCLEOTIDE SEQUENCE [LARGE SCALE GENOMIC DNA]</scope>
    <source>
        <strain evidence="2 3">DSM 41654</strain>
    </source>
</reference>
<name>A0A7W7R3V7_KITKI</name>
<evidence type="ECO:0000259" key="1">
    <source>
        <dbReference type="Pfam" id="PF12773"/>
    </source>
</evidence>
<dbReference type="RefSeq" id="WP_184936818.1">
    <property type="nucleotide sequence ID" value="NZ_JACHJV010000001.1"/>
</dbReference>
<proteinExistence type="predicted"/>
<evidence type="ECO:0000313" key="3">
    <source>
        <dbReference type="Proteomes" id="UP000540506"/>
    </source>
</evidence>
<protein>
    <submittedName>
        <fullName evidence="2">RNA polymerase subunit RPABC4/transcription elongation factor Spt4</fullName>
    </submittedName>
</protein>
<sequence>MTTEIYFTSNHRDLCEQYGTGAGFQFEFNCQRCQDTWRSPYEAFTTGRAAGWVSKGVSAAWGMLNGNGGTITNAVDGLAGASWGRAKDAAFERAIGAAQGHFHRCARCTQHVCDTCWNPAQGLCQSCAPDTAAEAEAARRRGLNEQVAQRAYEAGQQAGNAYDVATERQLVCPQCKAETHGGAFCAGCGFKLAAPASCHSCQATVPEGAAFCPGCGSRQ</sequence>
<dbReference type="GO" id="GO:0003746">
    <property type="term" value="F:translation elongation factor activity"/>
    <property type="evidence" value="ECO:0007669"/>
    <property type="project" value="UniProtKB-KW"/>
</dbReference>
<dbReference type="Proteomes" id="UP000540506">
    <property type="component" value="Unassembled WGS sequence"/>
</dbReference>
<keyword evidence="2" id="KW-0648">Protein biosynthesis</keyword>
<dbReference type="Pfam" id="PF12773">
    <property type="entry name" value="DZR"/>
    <property type="match status" value="1"/>
</dbReference>
<evidence type="ECO:0000313" key="2">
    <source>
        <dbReference type="EMBL" id="MBB4924955.1"/>
    </source>
</evidence>
<dbReference type="InterPro" id="IPR025874">
    <property type="entry name" value="DZR"/>
</dbReference>
<accession>A0A7W7R3V7</accession>
<comment type="caution">
    <text evidence="2">The sequence shown here is derived from an EMBL/GenBank/DDBJ whole genome shotgun (WGS) entry which is preliminary data.</text>
</comment>